<dbReference type="PROSITE" id="PS50122">
    <property type="entry name" value="CHEB"/>
    <property type="match status" value="1"/>
</dbReference>
<evidence type="ECO:0000256" key="3">
    <source>
        <dbReference type="ARBA" id="ARBA00048267"/>
    </source>
</evidence>
<feature type="domain" description="CheB-type methylesterase" evidence="5">
    <location>
        <begin position="35"/>
        <end position="218"/>
    </location>
</feature>
<dbReference type="EMBL" id="CADCTQ010000439">
    <property type="protein sequence ID" value="CAA9299575.1"/>
    <property type="molecule type" value="Genomic_DNA"/>
</dbReference>
<dbReference type="SUPFAM" id="SSF52738">
    <property type="entry name" value="Methylesterase CheB, C-terminal domain"/>
    <property type="match status" value="1"/>
</dbReference>
<dbReference type="Gene3D" id="3.40.50.180">
    <property type="entry name" value="Methylesterase CheB, C-terminal domain"/>
    <property type="match status" value="1"/>
</dbReference>
<evidence type="ECO:0000256" key="2">
    <source>
        <dbReference type="ARBA" id="ARBA00039140"/>
    </source>
</evidence>
<evidence type="ECO:0000259" key="6">
    <source>
        <dbReference type="PROSITE" id="PS50123"/>
    </source>
</evidence>
<comment type="catalytic activity">
    <reaction evidence="3">
        <text>[protein]-L-glutamate 5-O-methyl ester + H2O = L-glutamyl-[protein] + methanol + H(+)</text>
        <dbReference type="Rhea" id="RHEA:23236"/>
        <dbReference type="Rhea" id="RHEA-COMP:10208"/>
        <dbReference type="Rhea" id="RHEA-COMP:10311"/>
        <dbReference type="ChEBI" id="CHEBI:15377"/>
        <dbReference type="ChEBI" id="CHEBI:15378"/>
        <dbReference type="ChEBI" id="CHEBI:17790"/>
        <dbReference type="ChEBI" id="CHEBI:29973"/>
        <dbReference type="ChEBI" id="CHEBI:82795"/>
        <dbReference type="EC" id="3.1.1.61"/>
    </reaction>
</comment>
<keyword evidence="4" id="KW-0145">Chemotaxis</keyword>
<dbReference type="SUPFAM" id="SSF47757">
    <property type="entry name" value="Chemotaxis receptor methyltransferase CheR, N-terminal domain"/>
    <property type="match status" value="1"/>
</dbReference>
<keyword evidence="1 4" id="KW-0378">Hydrolase</keyword>
<dbReference type="GO" id="GO:0032259">
    <property type="term" value="P:methylation"/>
    <property type="evidence" value="ECO:0007669"/>
    <property type="project" value="UniProtKB-KW"/>
</dbReference>
<evidence type="ECO:0000313" key="7">
    <source>
        <dbReference type="EMBL" id="CAA9299575.1"/>
    </source>
</evidence>
<dbReference type="EC" id="3.1.1.61" evidence="2"/>
<feature type="domain" description="CheR-type methyltransferase" evidence="6">
    <location>
        <begin position="243"/>
        <end position="326"/>
    </location>
</feature>
<dbReference type="PANTHER" id="PTHR42872:SF6">
    <property type="entry name" value="PROTEIN-GLUTAMATE METHYLESTERASE_PROTEIN-GLUTAMINE GLUTAMINASE"/>
    <property type="match status" value="1"/>
</dbReference>
<accession>A0A6J4KAB4</accession>
<organism evidence="7">
    <name type="scientific">uncultured Cytophagales bacterium</name>
    <dbReference type="NCBI Taxonomy" id="158755"/>
    <lineage>
        <taxon>Bacteria</taxon>
        <taxon>Pseudomonadati</taxon>
        <taxon>Bacteroidota</taxon>
        <taxon>Sphingobacteriia</taxon>
        <taxon>Sphingobacteriales</taxon>
        <taxon>environmental samples</taxon>
    </lineage>
</organism>
<dbReference type="PANTHER" id="PTHR42872">
    <property type="entry name" value="PROTEIN-GLUTAMATE METHYLESTERASE/PROTEIN-GLUTAMINE GLUTAMINASE"/>
    <property type="match status" value="1"/>
</dbReference>
<dbReference type="Gene3D" id="1.10.155.10">
    <property type="entry name" value="Chemotaxis receptor methyltransferase CheR, N-terminal domain"/>
    <property type="match status" value="1"/>
</dbReference>
<dbReference type="GO" id="GO:0016301">
    <property type="term" value="F:kinase activity"/>
    <property type="evidence" value="ECO:0007669"/>
    <property type="project" value="UniProtKB-KW"/>
</dbReference>
<keyword evidence="7" id="KW-0418">Kinase</keyword>
<feature type="non-terminal residue" evidence="7">
    <location>
        <position position="326"/>
    </location>
</feature>
<keyword evidence="7" id="KW-0808">Transferase</keyword>
<dbReference type="InterPro" id="IPR035909">
    <property type="entry name" value="CheB_C"/>
</dbReference>
<dbReference type="GO" id="GO:0005737">
    <property type="term" value="C:cytoplasm"/>
    <property type="evidence" value="ECO:0007669"/>
    <property type="project" value="InterPro"/>
</dbReference>
<protein>
    <recommendedName>
        <fullName evidence="2">protein-glutamate methylesterase</fullName>
        <ecNumber evidence="2">3.1.1.61</ecNumber>
    </recommendedName>
</protein>
<sequence length="326" mass="36598">MKTDNPEENGSAIDESVLTEQQVDVQVLRNRDFPLVGIGGSAGAFGAFGEFFASVPPDSGAAFVVVQHLDPSVKSMLPELLQRHTSMPVVRVKDGMPVAPNHIYVIPENTEMALFGGRLLLLKPSRPRGLRMPIDTFFQSLAADWGEKAVAIIFSGMGTDGELGARFVKQGLGLVIAQRLDTAEYESMPRTIIDSGLADYVEAPGQMAPQLFEFLKRPYRNMQHKDAFTSPKVANALHKVLLLLRGQTGHDFSLYKKNTLFRRLERRMNTLQLESLEEYVTYLQHNQEEVKVLFKDFLIGVTRFFRDYPAFQLLEEKILPELLGKK</sequence>
<dbReference type="InterPro" id="IPR036804">
    <property type="entry name" value="CheR_N_sf"/>
</dbReference>
<dbReference type="Pfam" id="PF03705">
    <property type="entry name" value="CheR_N"/>
    <property type="match status" value="1"/>
</dbReference>
<dbReference type="AlphaFoldDB" id="A0A6J4KAB4"/>
<gene>
    <name evidence="7" type="ORF">AVDCRST_MAG56-5305</name>
</gene>
<dbReference type="GO" id="GO:0006935">
    <property type="term" value="P:chemotaxis"/>
    <property type="evidence" value="ECO:0007669"/>
    <property type="project" value="UniProtKB-UniRule"/>
</dbReference>
<dbReference type="GO" id="GO:0008984">
    <property type="term" value="F:protein-glutamate methylesterase activity"/>
    <property type="evidence" value="ECO:0007669"/>
    <property type="project" value="UniProtKB-EC"/>
</dbReference>
<name>A0A6J4KAB4_9SPHI</name>
<evidence type="ECO:0000259" key="5">
    <source>
        <dbReference type="PROSITE" id="PS50122"/>
    </source>
</evidence>
<evidence type="ECO:0000256" key="1">
    <source>
        <dbReference type="ARBA" id="ARBA00022801"/>
    </source>
</evidence>
<feature type="active site" evidence="4">
    <location>
        <position position="68"/>
    </location>
</feature>
<keyword evidence="7" id="KW-0489">Methyltransferase</keyword>
<evidence type="ECO:0000256" key="4">
    <source>
        <dbReference type="PROSITE-ProRule" id="PRU00050"/>
    </source>
</evidence>
<dbReference type="PROSITE" id="PS50123">
    <property type="entry name" value="CHER"/>
    <property type="match status" value="1"/>
</dbReference>
<feature type="active site" evidence="4">
    <location>
        <position position="160"/>
    </location>
</feature>
<reference evidence="7" key="1">
    <citation type="submission" date="2020-02" db="EMBL/GenBank/DDBJ databases">
        <authorList>
            <person name="Meier V. D."/>
        </authorList>
    </citation>
    <scope>NUCLEOTIDE SEQUENCE</scope>
    <source>
        <strain evidence="7">AVDCRST_MAG56</strain>
    </source>
</reference>
<dbReference type="GO" id="GO:0008757">
    <property type="term" value="F:S-adenosylmethionine-dependent methyltransferase activity"/>
    <property type="evidence" value="ECO:0007669"/>
    <property type="project" value="InterPro"/>
</dbReference>
<dbReference type="InterPro" id="IPR022641">
    <property type="entry name" value="CheR_N"/>
</dbReference>
<feature type="active site" evidence="4">
    <location>
        <position position="41"/>
    </location>
</feature>
<dbReference type="InterPro" id="IPR000673">
    <property type="entry name" value="Sig_transdc_resp-reg_Me-estase"/>
</dbReference>
<dbReference type="InterPro" id="IPR000780">
    <property type="entry name" value="CheR_MeTrfase"/>
</dbReference>
<dbReference type="Pfam" id="PF01339">
    <property type="entry name" value="CheB_methylest"/>
    <property type="match status" value="1"/>
</dbReference>
<dbReference type="GO" id="GO:0000156">
    <property type="term" value="F:phosphorelay response regulator activity"/>
    <property type="evidence" value="ECO:0007669"/>
    <property type="project" value="InterPro"/>
</dbReference>
<proteinExistence type="predicted"/>
<dbReference type="CDD" id="cd16434">
    <property type="entry name" value="CheB-CheR_fusion"/>
    <property type="match status" value="1"/>
</dbReference>